<sequence>MPKTYALLVGIDDYPIETKVAKLQGCVTDVENLHAWLKASVAADDLEVQILTDAQATRAAIIDGFRKHLGKARKGDVAVFHYSGHGARSVSAPEFREYFPIGLDEGRVCFDSRLPGGYDLADKEMAVLINELAAHEPQIAIILDSCHSGSGTRSAAKMFGAATRATSPVTTARPLESYIDGYYSKRKAQGQSLAIPSAPHILLAACDRTQLAQETQAPDNHSGYFTTTLCEVLGRTHGDLSYADLFVRCRATILDHVEDQDPQFEAIGDFDPNAGFLGREVRAVGTRYSVQHTGDGWELKCGAVHGLPNDPGKRVTLALYPEDSQGTRAGNAVAVQIGAQTSNLELDFAGDESMRYYAEITSMPVAPMALAFDGDDALRAALEMAFSAEKVSPLVLTGASAATDYALHATEGSLQLVQRATENIVNDVAYDAARPDATAAAMLPALRHIAAWERSLALANPATAMDTSLVELAFSCPELGDASIVVDDGQPIVVELPGKETHGKITVTNRSSQLLYMTLVYHSAEFGVQVWKTARLGKGDEVPLFEDSLWLGGDQNLSFENFKLIVTTEQIDDYLFRIDTLEVTLDKLRRAGEPTRGAGPRPVAAYSNEWFTRDCRIRLVHRMAATGTTDVAVANGSIVIKGHPSVTASIALSAATPPTRSLGAAPDFYRAFERQGLKMVNFSNTRGTAGENVLELTGIDGSALRDNPLHIELNVSLKENEAILPLVFDGEHVLFAGDAYKDDAGKTQISISELAPAAISTRSLTGAIKMYFFKTYLKAGNVNLLRRVEYLPEGGFAYRTTEIAEHVAAAKNILLLVHGIIGDTEGMVAGVKECGVADKFDLVLTYDYESLNTLIADTARSLQAQLAQVGIDANDGKSLTMLVHSMGGLVSRWFIEREGGKHAVDHLVMCGTPNNGSPFGKIDGARKIAKVLTGLAMNYIPTVVPVASVLMLALNRSAKVTPALEQMNPDSDFIKTLNTSADPGIRYTILAGNVDDYQEPSDAFFAKMIAKVGQNDVFEMLFAQKPNDIAVGVESILGVGAGRATVPVRSNIACHHLNYFVSANGQKALGNVVW</sequence>
<evidence type="ECO:0000259" key="1">
    <source>
        <dbReference type="Pfam" id="PF00656"/>
    </source>
</evidence>
<dbReference type="AlphaFoldDB" id="A0A4Y9EQI3"/>
<dbReference type="Gene3D" id="3.40.50.1460">
    <property type="match status" value="1"/>
</dbReference>
<reference evidence="3 4" key="1">
    <citation type="submission" date="2019-02" db="EMBL/GenBank/DDBJ databases">
        <title>Polymorphobacter sp. isolated from the lake at the Tibet of China.</title>
        <authorList>
            <person name="Li A."/>
        </authorList>
    </citation>
    <scope>NUCLEOTIDE SEQUENCE [LARGE SCALE GENOMIC DNA]</scope>
    <source>
        <strain evidence="3 4">DJ1R-1</strain>
    </source>
</reference>
<dbReference type="InterPro" id="IPR055803">
    <property type="entry name" value="DUF7379"/>
</dbReference>
<keyword evidence="4" id="KW-1185">Reference proteome</keyword>
<dbReference type="GO" id="GO:0006508">
    <property type="term" value="P:proteolysis"/>
    <property type="evidence" value="ECO:0007669"/>
    <property type="project" value="InterPro"/>
</dbReference>
<dbReference type="Pfam" id="PF24096">
    <property type="entry name" value="DUF7379"/>
    <property type="match status" value="1"/>
</dbReference>
<dbReference type="InterPro" id="IPR029058">
    <property type="entry name" value="AB_hydrolase_fold"/>
</dbReference>
<dbReference type="InterPro" id="IPR011600">
    <property type="entry name" value="Pept_C14_caspase"/>
</dbReference>
<dbReference type="GO" id="GO:0004197">
    <property type="term" value="F:cysteine-type endopeptidase activity"/>
    <property type="evidence" value="ECO:0007669"/>
    <property type="project" value="InterPro"/>
</dbReference>
<evidence type="ECO:0000313" key="4">
    <source>
        <dbReference type="Proteomes" id="UP000297737"/>
    </source>
</evidence>
<feature type="domain" description="DUF7379" evidence="2">
    <location>
        <begin position="814"/>
        <end position="978"/>
    </location>
</feature>
<organism evidence="3 4">
    <name type="scientific">Glacieibacterium arshaanense</name>
    <dbReference type="NCBI Taxonomy" id="2511025"/>
    <lineage>
        <taxon>Bacteria</taxon>
        <taxon>Pseudomonadati</taxon>
        <taxon>Pseudomonadota</taxon>
        <taxon>Alphaproteobacteria</taxon>
        <taxon>Sphingomonadales</taxon>
        <taxon>Sphingosinicellaceae</taxon>
        <taxon>Glacieibacterium</taxon>
    </lineage>
</organism>
<name>A0A4Y9EQI3_9SPHN</name>
<gene>
    <name evidence="3" type="ORF">EUV02_02315</name>
</gene>
<dbReference type="Gene3D" id="3.40.50.1820">
    <property type="entry name" value="alpha/beta hydrolase"/>
    <property type="match status" value="1"/>
</dbReference>
<dbReference type="SUPFAM" id="SSF53474">
    <property type="entry name" value="alpha/beta-Hydrolases"/>
    <property type="match status" value="1"/>
</dbReference>
<protein>
    <recommendedName>
        <fullName evidence="5">Caspase family protein</fullName>
    </recommendedName>
</protein>
<dbReference type="GO" id="GO:0005737">
    <property type="term" value="C:cytoplasm"/>
    <property type="evidence" value="ECO:0007669"/>
    <property type="project" value="TreeGrafter"/>
</dbReference>
<evidence type="ECO:0008006" key="5">
    <source>
        <dbReference type="Google" id="ProtNLM"/>
    </source>
</evidence>
<dbReference type="PANTHER" id="PTHR48104:SF30">
    <property type="entry name" value="METACASPASE-1"/>
    <property type="match status" value="1"/>
</dbReference>
<dbReference type="InterPro" id="IPR050452">
    <property type="entry name" value="Metacaspase"/>
</dbReference>
<dbReference type="EMBL" id="SIHO01000001">
    <property type="protein sequence ID" value="TFU05881.1"/>
    <property type="molecule type" value="Genomic_DNA"/>
</dbReference>
<feature type="domain" description="Peptidase C14 caspase" evidence="1">
    <location>
        <begin position="4"/>
        <end position="265"/>
    </location>
</feature>
<dbReference type="PANTHER" id="PTHR48104">
    <property type="entry name" value="METACASPASE-4"/>
    <property type="match status" value="1"/>
</dbReference>
<dbReference type="SUPFAM" id="SSF52129">
    <property type="entry name" value="Caspase-like"/>
    <property type="match status" value="1"/>
</dbReference>
<dbReference type="RefSeq" id="WP_135244605.1">
    <property type="nucleotide sequence ID" value="NZ_SIHO01000001.1"/>
</dbReference>
<dbReference type="InterPro" id="IPR029030">
    <property type="entry name" value="Caspase-like_dom_sf"/>
</dbReference>
<dbReference type="OrthoDB" id="556502at2"/>
<evidence type="ECO:0000313" key="3">
    <source>
        <dbReference type="EMBL" id="TFU05881.1"/>
    </source>
</evidence>
<comment type="caution">
    <text evidence="3">The sequence shown here is derived from an EMBL/GenBank/DDBJ whole genome shotgun (WGS) entry which is preliminary data.</text>
</comment>
<evidence type="ECO:0000259" key="2">
    <source>
        <dbReference type="Pfam" id="PF24096"/>
    </source>
</evidence>
<proteinExistence type="predicted"/>
<dbReference type="Pfam" id="PF00656">
    <property type="entry name" value="Peptidase_C14"/>
    <property type="match status" value="1"/>
</dbReference>
<accession>A0A4Y9EQI3</accession>
<dbReference type="Proteomes" id="UP000297737">
    <property type="component" value="Unassembled WGS sequence"/>
</dbReference>